<evidence type="ECO:0000256" key="2">
    <source>
        <dbReference type="SAM" id="Phobius"/>
    </source>
</evidence>
<dbReference type="Proteomes" id="UP000236724">
    <property type="component" value="Unassembled WGS sequence"/>
</dbReference>
<dbReference type="EMBL" id="FMSV02000528">
    <property type="protein sequence ID" value="SEH07230.1"/>
    <property type="molecule type" value="Genomic_DNA"/>
</dbReference>
<dbReference type="RefSeq" id="WP_286019434.1">
    <property type="nucleotide sequence ID" value="NZ_FMSV02000528.1"/>
</dbReference>
<dbReference type="GO" id="GO:0006355">
    <property type="term" value="P:regulation of DNA-templated transcription"/>
    <property type="evidence" value="ECO:0007669"/>
    <property type="project" value="InterPro"/>
</dbReference>
<keyword evidence="2" id="KW-0472">Membrane</keyword>
<evidence type="ECO:0000313" key="3">
    <source>
        <dbReference type="EMBL" id="SEH07230.1"/>
    </source>
</evidence>
<sequence length="79" mass="9670">MMQFTQIFQGSFLFLLIFIVPLWLFLHYRLQAKKTEHGINDTDIERLEKLQNNVKKLQERVQTLELILDEKVPEWRRIQ</sequence>
<evidence type="ECO:0000313" key="4">
    <source>
        <dbReference type="Proteomes" id="UP000236724"/>
    </source>
</evidence>
<dbReference type="AlphaFoldDB" id="A0A1H6FAU4"/>
<keyword evidence="1" id="KW-0175">Coiled coil</keyword>
<keyword evidence="2" id="KW-0812">Transmembrane</keyword>
<dbReference type="GO" id="GO:0009271">
    <property type="term" value="P:phage shock"/>
    <property type="evidence" value="ECO:0007669"/>
    <property type="project" value="InterPro"/>
</dbReference>
<dbReference type="NCBIfam" id="TIGR02976">
    <property type="entry name" value="phageshock_pspB"/>
    <property type="match status" value="1"/>
</dbReference>
<evidence type="ECO:0000256" key="1">
    <source>
        <dbReference type="SAM" id="Coils"/>
    </source>
</evidence>
<gene>
    <name evidence="3" type="primary">pspB_2</name>
    <name evidence="3" type="ORF">MBHS_03105</name>
</gene>
<keyword evidence="4" id="KW-1185">Reference proteome</keyword>
<organism evidence="3 4">
    <name type="scientific">Candidatus Venteria ishoeyi</name>
    <dbReference type="NCBI Taxonomy" id="1899563"/>
    <lineage>
        <taxon>Bacteria</taxon>
        <taxon>Pseudomonadati</taxon>
        <taxon>Pseudomonadota</taxon>
        <taxon>Gammaproteobacteria</taxon>
        <taxon>Thiotrichales</taxon>
        <taxon>Thiotrichaceae</taxon>
        <taxon>Venteria</taxon>
    </lineage>
</organism>
<accession>A0A1H6FAU4</accession>
<keyword evidence="2" id="KW-1133">Transmembrane helix</keyword>
<reference evidence="3 4" key="1">
    <citation type="submission" date="2016-10" db="EMBL/GenBank/DDBJ databases">
        <authorList>
            <person name="de Groot N.N."/>
        </authorList>
    </citation>
    <scope>NUCLEOTIDE SEQUENCE [LARGE SCALE GENOMIC DNA]</scope>
    <source>
        <strain evidence="3">MBHS1</strain>
    </source>
</reference>
<protein>
    <submittedName>
        <fullName evidence="3">Phage shock protein B</fullName>
    </submittedName>
</protein>
<dbReference type="InterPro" id="IPR009554">
    <property type="entry name" value="Phageshock_PspB"/>
</dbReference>
<feature type="coiled-coil region" evidence="1">
    <location>
        <begin position="40"/>
        <end position="67"/>
    </location>
</feature>
<proteinExistence type="predicted"/>
<name>A0A1H6FAU4_9GAMM</name>
<feature type="transmembrane region" description="Helical" evidence="2">
    <location>
        <begin position="6"/>
        <end position="26"/>
    </location>
</feature>
<dbReference type="Pfam" id="PF06667">
    <property type="entry name" value="PspB"/>
    <property type="match status" value="1"/>
</dbReference>